<evidence type="ECO:0000313" key="3">
    <source>
        <dbReference type="Proteomes" id="UP000325161"/>
    </source>
</evidence>
<dbReference type="InterPro" id="IPR029068">
    <property type="entry name" value="Glyas_Bleomycin-R_OHBP_Dase"/>
</dbReference>
<proteinExistence type="predicted"/>
<organism evidence="2 3">
    <name type="scientific">Pigmentiphaga aceris</name>
    <dbReference type="NCBI Taxonomy" id="1940612"/>
    <lineage>
        <taxon>Bacteria</taxon>
        <taxon>Pseudomonadati</taxon>
        <taxon>Pseudomonadota</taxon>
        <taxon>Betaproteobacteria</taxon>
        <taxon>Burkholderiales</taxon>
        <taxon>Alcaligenaceae</taxon>
        <taxon>Pigmentiphaga</taxon>
    </lineage>
</organism>
<dbReference type="InterPro" id="IPR037523">
    <property type="entry name" value="VOC_core"/>
</dbReference>
<sequence>MKKLTWFNNVENRTHPWEGLGITWLTTALNVRDVRAALDFYTDVMGMASIAEMEGDDGDLLFARIRYRGTNLTINKEGWYSDLKAPQTSGSPTPFIFYVYVDDVVSLAGEMVQAGSTMLNEPEEMFWGDLRARVQDPFGFIWDLAQKI</sequence>
<dbReference type="Proteomes" id="UP000325161">
    <property type="component" value="Chromosome"/>
</dbReference>
<dbReference type="PANTHER" id="PTHR34109">
    <property type="entry name" value="BNAUNNG04460D PROTEIN-RELATED"/>
    <property type="match status" value="1"/>
</dbReference>
<name>A0A5C0B544_9BURK</name>
<dbReference type="AlphaFoldDB" id="A0A5C0B544"/>
<dbReference type="PROSITE" id="PS51819">
    <property type="entry name" value="VOC"/>
    <property type="match status" value="1"/>
</dbReference>
<dbReference type="InterPro" id="IPR004360">
    <property type="entry name" value="Glyas_Fos-R_dOase_dom"/>
</dbReference>
<feature type="domain" description="VOC" evidence="1">
    <location>
        <begin position="21"/>
        <end position="147"/>
    </location>
</feature>
<dbReference type="OrthoDB" id="9797663at2"/>
<dbReference type="EMBL" id="CP043046">
    <property type="protein sequence ID" value="QEI09204.1"/>
    <property type="molecule type" value="Genomic_DNA"/>
</dbReference>
<dbReference type="KEGG" id="pacr:FXN63_09050"/>
<reference evidence="2 3" key="1">
    <citation type="submission" date="2019-08" db="EMBL/GenBank/DDBJ databases">
        <title>Amphibian skin-associated Pigmentiphaga: genome sequence and occurrence across geography and hosts.</title>
        <authorList>
            <person name="Bletz M.C."/>
            <person name="Bunk B."/>
            <person name="Sproeer C."/>
            <person name="Biwer P."/>
            <person name="Reiter S."/>
            <person name="Rabemananjara F.C.E."/>
            <person name="Schulz S."/>
            <person name="Overmann J."/>
            <person name="Vences M."/>
        </authorList>
    </citation>
    <scope>NUCLEOTIDE SEQUENCE [LARGE SCALE GENOMIC DNA]</scope>
    <source>
        <strain evidence="2 3">Mada1488</strain>
    </source>
</reference>
<keyword evidence="3" id="KW-1185">Reference proteome</keyword>
<gene>
    <name evidence="2" type="ORF">FXN63_09050</name>
</gene>
<dbReference type="SUPFAM" id="SSF54593">
    <property type="entry name" value="Glyoxalase/Bleomycin resistance protein/Dihydroxybiphenyl dioxygenase"/>
    <property type="match status" value="1"/>
</dbReference>
<evidence type="ECO:0000259" key="1">
    <source>
        <dbReference type="PROSITE" id="PS51819"/>
    </source>
</evidence>
<dbReference type="Gene3D" id="3.10.180.10">
    <property type="entry name" value="2,3-Dihydroxybiphenyl 1,2-Dioxygenase, domain 1"/>
    <property type="match status" value="1"/>
</dbReference>
<protein>
    <submittedName>
        <fullName evidence="2">VOC family protein</fullName>
    </submittedName>
</protein>
<evidence type="ECO:0000313" key="2">
    <source>
        <dbReference type="EMBL" id="QEI09204.1"/>
    </source>
</evidence>
<accession>A0A5C0B544</accession>
<dbReference type="Pfam" id="PF00903">
    <property type="entry name" value="Glyoxalase"/>
    <property type="match status" value="1"/>
</dbReference>